<keyword evidence="3 11" id="KW-0533">Nickel</keyword>
<dbReference type="InterPro" id="IPR014710">
    <property type="entry name" value="RmlC-like_jellyroll"/>
</dbReference>
<dbReference type="GO" id="GO:0019509">
    <property type="term" value="P:L-methionine salvage from methylthioadenosine"/>
    <property type="evidence" value="ECO:0007669"/>
    <property type="project" value="UniProtKB-UniRule"/>
</dbReference>
<feature type="binding site" evidence="11">
    <location>
        <position position="201"/>
    </location>
    <ligand>
        <name>Fe(2+)</name>
        <dbReference type="ChEBI" id="CHEBI:29033"/>
        <note>for iron-dependent acireductone dioxygenase activity</note>
    </ligand>
</feature>
<sequence length="247" mass="29129">MVRAWYMDSSEEDQRLEHHRQPPHFLDLDELCKATGVEYFKVSATFWKNLGNGFEDSFLPLHSHNLTPFCRALTEEEKMCGYFRQNSGTAHPVNFAMAALNEVLGRWVLNPDDPAEDEKLVKIKHDRHYTYEDQLTCSKECLPNYEEKLRNFYTEHLHTDEEIRLVLEGSGYFDVRDGKDEWIRIEVVRGDMIVIPAGIYHRFTLDTKNFIVAKRFFIGEPVWTPHNRPADHMECRKVYLQKLNKGF</sequence>
<comment type="similarity">
    <text evidence="11">Belongs to the acireductone dioxygenase (ARD) family.</text>
</comment>
<dbReference type="FunFam" id="2.60.120.10:FF:000099">
    <property type="entry name" value="1,2-dihydroxy-3-keto-5-methylthiopentene dioxygenase"/>
    <property type="match status" value="1"/>
</dbReference>
<keyword evidence="8 11" id="KW-0408">Iron</keyword>
<keyword evidence="7 11" id="KW-0560">Oxidoreductase</keyword>
<feature type="binding site" evidence="11">
    <location>
        <position position="201"/>
    </location>
    <ligand>
        <name>Ni(2+)</name>
        <dbReference type="ChEBI" id="CHEBI:49786"/>
        <note>for nickel-dependent acireductone dioxygenase activity</note>
    </ligand>
</feature>
<keyword evidence="9 11" id="KW-0486">Methionine biosynthesis</keyword>
<evidence type="ECO:0000256" key="6">
    <source>
        <dbReference type="ARBA" id="ARBA00022964"/>
    </source>
</evidence>
<keyword evidence="10 11" id="KW-0539">Nucleus</keyword>
<dbReference type="GO" id="GO:0005737">
    <property type="term" value="C:cytoplasm"/>
    <property type="evidence" value="ECO:0007669"/>
    <property type="project" value="UniProtKB-SubCell"/>
</dbReference>
<dbReference type="PANTHER" id="PTHR23418">
    <property type="entry name" value="ACIREDUCTONE DIOXYGENASE"/>
    <property type="match status" value="1"/>
</dbReference>
<comment type="caution">
    <text evidence="12">The sequence shown here is derived from an EMBL/GenBank/DDBJ whole genome shotgun (WGS) entry which is preliminary data.</text>
</comment>
<evidence type="ECO:0000256" key="10">
    <source>
        <dbReference type="ARBA" id="ARBA00023242"/>
    </source>
</evidence>
<dbReference type="PANTHER" id="PTHR23418:SF0">
    <property type="entry name" value="ACIREDUCTONE DIOXYGENASE"/>
    <property type="match status" value="1"/>
</dbReference>
<dbReference type="FunCoup" id="A0A6L2QAT7">
    <property type="interactions" value="348"/>
</dbReference>
<dbReference type="HAMAP" id="MF_03154">
    <property type="entry name" value="Salvage_MtnD_euk"/>
    <property type="match status" value="1"/>
</dbReference>
<dbReference type="InterPro" id="IPR011051">
    <property type="entry name" value="RmlC_Cupin_sf"/>
</dbReference>
<protein>
    <recommendedName>
        <fullName evidence="11">Acireductone dioxygenase</fullName>
    </recommendedName>
    <alternativeName>
        <fullName evidence="11">Acireductone dioxygenase (Fe(2+)-requiring)</fullName>
        <shortName evidence="11">ARD'</shortName>
        <shortName evidence="11">Fe-ARD</shortName>
        <ecNumber evidence="11">1.13.11.54</ecNumber>
    </alternativeName>
    <alternativeName>
        <fullName evidence="11">Acireductone dioxygenase (Ni(2+)-requiring)</fullName>
        <shortName evidence="11">ARD</shortName>
        <shortName evidence="11">Ni-ARD</shortName>
        <ecNumber evidence="11">1.13.11.53</ecNumber>
    </alternativeName>
</protein>
<dbReference type="CDD" id="cd02232">
    <property type="entry name" value="cupin_ARD"/>
    <property type="match status" value="1"/>
</dbReference>
<evidence type="ECO:0000256" key="1">
    <source>
        <dbReference type="ARBA" id="ARBA00000428"/>
    </source>
</evidence>
<keyword evidence="2 11" id="KW-0963">Cytoplasm</keyword>
<keyword evidence="6 11" id="KW-0223">Dioxygenase</keyword>
<accession>A0A6L2QAT7</accession>
<dbReference type="EMBL" id="BLKM01002677">
    <property type="protein sequence ID" value="GFG40852.1"/>
    <property type="molecule type" value="Genomic_DNA"/>
</dbReference>
<organism evidence="12 13">
    <name type="scientific">Coptotermes formosanus</name>
    <name type="common">Formosan subterranean termite</name>
    <dbReference type="NCBI Taxonomy" id="36987"/>
    <lineage>
        <taxon>Eukaryota</taxon>
        <taxon>Metazoa</taxon>
        <taxon>Ecdysozoa</taxon>
        <taxon>Arthropoda</taxon>
        <taxon>Hexapoda</taxon>
        <taxon>Insecta</taxon>
        <taxon>Pterygota</taxon>
        <taxon>Neoptera</taxon>
        <taxon>Polyneoptera</taxon>
        <taxon>Dictyoptera</taxon>
        <taxon>Blattodea</taxon>
        <taxon>Blattoidea</taxon>
        <taxon>Termitoidae</taxon>
        <taxon>Rhinotermitidae</taxon>
        <taxon>Coptotermes</taxon>
    </lineage>
</organism>
<comment type="catalytic activity">
    <reaction evidence="1 11">
        <text>1,2-dihydroxy-5-(methylsulfanyl)pent-1-en-3-one + O2 = 4-methylsulfanyl-2-oxobutanoate + formate + 2 H(+)</text>
        <dbReference type="Rhea" id="RHEA:24504"/>
        <dbReference type="ChEBI" id="CHEBI:15378"/>
        <dbReference type="ChEBI" id="CHEBI:15379"/>
        <dbReference type="ChEBI" id="CHEBI:15740"/>
        <dbReference type="ChEBI" id="CHEBI:16723"/>
        <dbReference type="ChEBI" id="CHEBI:49252"/>
        <dbReference type="EC" id="1.13.11.54"/>
    </reaction>
</comment>
<evidence type="ECO:0000313" key="12">
    <source>
        <dbReference type="EMBL" id="GFG40852.1"/>
    </source>
</evidence>
<keyword evidence="5 11" id="KW-0479">Metal-binding</keyword>
<dbReference type="Proteomes" id="UP000502823">
    <property type="component" value="Unassembled WGS sequence"/>
</dbReference>
<feature type="binding site" evidence="11">
    <location>
        <position position="162"/>
    </location>
    <ligand>
        <name>Ni(2+)</name>
        <dbReference type="ChEBI" id="CHEBI:49786"/>
        <note>for nickel-dependent acireductone dioxygenase activity</note>
    </ligand>
</feature>
<dbReference type="InterPro" id="IPR027496">
    <property type="entry name" value="ARD_euk"/>
</dbReference>
<keyword evidence="13" id="KW-1185">Reference proteome</keyword>
<evidence type="ECO:0000256" key="9">
    <source>
        <dbReference type="ARBA" id="ARBA00023167"/>
    </source>
</evidence>
<dbReference type="InterPro" id="IPR004313">
    <property type="entry name" value="ARD"/>
</dbReference>
<dbReference type="InParanoid" id="A0A6L2QAT7"/>
<evidence type="ECO:0000256" key="7">
    <source>
        <dbReference type="ARBA" id="ARBA00023002"/>
    </source>
</evidence>
<comment type="catalytic activity">
    <reaction evidence="11">
        <text>1,2-dihydroxy-5-(methylsulfanyl)pent-1-en-3-one + O2 = 3-(methylsulfanyl)propanoate + CO + formate + 2 H(+)</text>
        <dbReference type="Rhea" id="RHEA:14161"/>
        <dbReference type="ChEBI" id="CHEBI:15378"/>
        <dbReference type="ChEBI" id="CHEBI:15379"/>
        <dbReference type="ChEBI" id="CHEBI:15740"/>
        <dbReference type="ChEBI" id="CHEBI:17245"/>
        <dbReference type="ChEBI" id="CHEBI:49016"/>
        <dbReference type="ChEBI" id="CHEBI:49252"/>
        <dbReference type="EC" id="1.13.11.53"/>
    </reaction>
</comment>
<evidence type="ECO:0000256" key="8">
    <source>
        <dbReference type="ARBA" id="ARBA00023004"/>
    </source>
</evidence>
<comment type="pathway">
    <text evidence="11">Amino-acid biosynthesis; L-methionine biosynthesis via salvage pathway; L-methionine from S-methyl-5-thio-alpha-D-ribose 1-phosphate: step 5/6.</text>
</comment>
<dbReference type="GO" id="GO:0005506">
    <property type="term" value="F:iron ion binding"/>
    <property type="evidence" value="ECO:0007669"/>
    <property type="project" value="UniProtKB-UniRule"/>
</dbReference>
<dbReference type="AlphaFoldDB" id="A0A6L2QAT7"/>
<evidence type="ECO:0000256" key="11">
    <source>
        <dbReference type="HAMAP-Rule" id="MF_03154"/>
    </source>
</evidence>
<reference evidence="13" key="1">
    <citation type="submission" date="2020-01" db="EMBL/GenBank/DDBJ databases">
        <title>Draft genome sequence of the Termite Coptotermes fromosanus.</title>
        <authorList>
            <person name="Itakura S."/>
            <person name="Yosikawa Y."/>
            <person name="Umezawa K."/>
        </authorList>
    </citation>
    <scope>NUCLEOTIDE SEQUENCE [LARGE SCALE GENOMIC DNA]</scope>
</reference>
<feature type="binding site" evidence="11">
    <location>
        <position position="156"/>
    </location>
    <ligand>
        <name>Ni(2+)</name>
        <dbReference type="ChEBI" id="CHEBI:49786"/>
        <note>for nickel-dependent acireductone dioxygenase activity</note>
    </ligand>
</feature>
<evidence type="ECO:0000256" key="5">
    <source>
        <dbReference type="ARBA" id="ARBA00022723"/>
    </source>
</evidence>
<proteinExistence type="inferred from homology"/>
<dbReference type="GO" id="GO:0010308">
    <property type="term" value="F:acireductone dioxygenase (Ni2+-requiring) activity"/>
    <property type="evidence" value="ECO:0007669"/>
    <property type="project" value="UniProtKB-UniRule"/>
</dbReference>
<feature type="binding site" evidence="11">
    <location>
        <position position="156"/>
    </location>
    <ligand>
        <name>Fe(2+)</name>
        <dbReference type="ChEBI" id="CHEBI:29033"/>
        <note>for iron-dependent acireductone dioxygenase activity</note>
    </ligand>
</feature>
<dbReference type="GO" id="GO:0016151">
    <property type="term" value="F:nickel cation binding"/>
    <property type="evidence" value="ECO:0007669"/>
    <property type="project" value="UniProtKB-UniRule"/>
</dbReference>
<comment type="subcellular location">
    <subcellularLocation>
        <location evidence="11">Cytoplasm</location>
    </subcellularLocation>
    <subcellularLocation>
        <location evidence="11">Nucleus</location>
    </subcellularLocation>
</comment>
<keyword evidence="4 11" id="KW-0028">Amino-acid biosynthesis</keyword>
<dbReference type="OrthoDB" id="1867259at2759"/>
<feature type="binding site" evidence="11">
    <location>
        <position position="162"/>
    </location>
    <ligand>
        <name>Fe(2+)</name>
        <dbReference type="ChEBI" id="CHEBI:29033"/>
        <note>for iron-dependent acireductone dioxygenase activity</note>
    </ligand>
</feature>
<evidence type="ECO:0000256" key="2">
    <source>
        <dbReference type="ARBA" id="ARBA00022490"/>
    </source>
</evidence>
<comment type="function">
    <text evidence="11">Catalyzes 2 different reactions between oxygen and the acireductone 1,2-dihydroxy-3-keto-5-methylthiopentene (DHK-MTPene) depending upon the metal bound in the active site. Fe-containing acireductone dioxygenase (Fe-ARD) produces formate and 2-keto-4-methylthiobutyrate (KMTB), the alpha-ketoacid precursor of methionine in the methionine recycle pathway. Ni-containing acireductone dioxygenase (Ni-ARD) produces methylthiopropionate, carbon monoxide and formate, and does not lie on the methionine recycle pathway.</text>
</comment>
<dbReference type="EC" id="1.13.11.54" evidence="11"/>
<dbReference type="Gene3D" id="2.60.120.10">
    <property type="entry name" value="Jelly Rolls"/>
    <property type="match status" value="1"/>
</dbReference>
<name>A0A6L2QAT7_COPFO</name>
<evidence type="ECO:0000256" key="3">
    <source>
        <dbReference type="ARBA" id="ARBA00022596"/>
    </source>
</evidence>
<evidence type="ECO:0000256" key="4">
    <source>
        <dbReference type="ARBA" id="ARBA00022605"/>
    </source>
</evidence>
<evidence type="ECO:0000313" key="13">
    <source>
        <dbReference type="Proteomes" id="UP000502823"/>
    </source>
</evidence>
<feature type="binding site" evidence="11">
    <location>
        <position position="158"/>
    </location>
    <ligand>
        <name>Fe(2+)</name>
        <dbReference type="ChEBI" id="CHEBI:29033"/>
        <note>for iron-dependent acireductone dioxygenase activity</note>
    </ligand>
</feature>
<dbReference type="GO" id="GO:0010309">
    <property type="term" value="F:acireductone dioxygenase [iron(II)-requiring] activity"/>
    <property type="evidence" value="ECO:0007669"/>
    <property type="project" value="UniProtKB-UniRule"/>
</dbReference>
<comment type="cofactor">
    <cofactor evidence="11">
        <name>Fe(2+)</name>
        <dbReference type="ChEBI" id="CHEBI:29033"/>
    </cofactor>
    <cofactor evidence="11">
        <name>Ni(2+)</name>
        <dbReference type="ChEBI" id="CHEBI:49786"/>
    </cofactor>
    <text evidence="11">Binds either 1 Fe or Ni cation per monomer. Iron-binding promotes an acireductone dioxygenase reaction producing 2-keto-4-methylthiobutyrate, while nickel-binding promotes an acireductone dioxygenase reaction producing 3-(methylsulfanyl)propanoate.</text>
</comment>
<dbReference type="UniPathway" id="UPA00904">
    <property type="reaction ID" value="UER00878"/>
</dbReference>
<feature type="binding site" evidence="11">
    <location>
        <position position="158"/>
    </location>
    <ligand>
        <name>Ni(2+)</name>
        <dbReference type="ChEBI" id="CHEBI:49786"/>
        <note>for nickel-dependent acireductone dioxygenase activity</note>
    </ligand>
</feature>
<dbReference type="Pfam" id="PF03079">
    <property type="entry name" value="ARD"/>
    <property type="match status" value="1"/>
</dbReference>
<dbReference type="GO" id="GO:0005634">
    <property type="term" value="C:nucleus"/>
    <property type="evidence" value="ECO:0007669"/>
    <property type="project" value="UniProtKB-SubCell"/>
</dbReference>
<dbReference type="SUPFAM" id="SSF51182">
    <property type="entry name" value="RmlC-like cupins"/>
    <property type="match status" value="1"/>
</dbReference>
<dbReference type="EC" id="1.13.11.53" evidence="11"/>
<gene>
    <name evidence="12" type="ORF">Cfor_05351</name>
</gene>